<organism evidence="3 4">
    <name type="scientific">Neobacillus paridis</name>
    <dbReference type="NCBI Taxonomy" id="2803862"/>
    <lineage>
        <taxon>Bacteria</taxon>
        <taxon>Bacillati</taxon>
        <taxon>Bacillota</taxon>
        <taxon>Bacilli</taxon>
        <taxon>Bacillales</taxon>
        <taxon>Bacillaceae</taxon>
        <taxon>Neobacillus</taxon>
    </lineage>
</organism>
<dbReference type="Pfam" id="PF01832">
    <property type="entry name" value="Glucosaminidase"/>
    <property type="match status" value="1"/>
</dbReference>
<gene>
    <name evidence="3" type="ORF">JK635_07695</name>
</gene>
<evidence type="ECO:0000313" key="3">
    <source>
        <dbReference type="EMBL" id="MBL4952092.1"/>
    </source>
</evidence>
<evidence type="ECO:0000313" key="4">
    <source>
        <dbReference type="Proteomes" id="UP000623967"/>
    </source>
</evidence>
<name>A0ABS1TLH4_9BACI</name>
<accession>A0ABS1TLH4</accession>
<comment type="caution">
    <text evidence="3">The sequence shown here is derived from an EMBL/GenBank/DDBJ whole genome shotgun (WGS) entry which is preliminary data.</text>
</comment>
<protein>
    <submittedName>
        <fullName evidence="3">Glucosaminidase domain-containing protein</fullName>
    </submittedName>
</protein>
<sequence>MLKEFLTTFLLFTSQPSVPTTGPVEITIPDQDFSNAVEYFIDQREQETIKKKMESETGRNLISDNMNKQPSVFAQVKVSFEKDQPAINAPIEPKPKPKQKPIQKDQSKTKTVKKTKTNKPVPKPKGDRTKRVHKQYNVKRISAVTASELNKVLGGKLKGHGADFVRTGKKYGIDPAFLAAISMHETGNGTSSAIRRLNNVGGIMTADGRKIRHFKSVAASIDSLGSLLKRRYLPIGKDTPAKIQPMYCPVGAKNDPGGLNKYWLNGVVHYWQKARSQM</sequence>
<dbReference type="Proteomes" id="UP000623967">
    <property type="component" value="Unassembled WGS sequence"/>
</dbReference>
<feature type="domain" description="Mannosyl-glycoprotein endo-beta-N-acetylglucosamidase-like" evidence="2">
    <location>
        <begin position="163"/>
        <end position="232"/>
    </location>
</feature>
<dbReference type="EMBL" id="JAESWB010000134">
    <property type="protein sequence ID" value="MBL4952092.1"/>
    <property type="molecule type" value="Genomic_DNA"/>
</dbReference>
<feature type="region of interest" description="Disordered" evidence="1">
    <location>
        <begin position="86"/>
        <end position="131"/>
    </location>
</feature>
<dbReference type="RefSeq" id="WP_202653371.1">
    <property type="nucleotide sequence ID" value="NZ_JAESWB010000134.1"/>
</dbReference>
<dbReference type="InterPro" id="IPR002901">
    <property type="entry name" value="MGlyc_endo_b_GlcNAc-like_dom"/>
</dbReference>
<evidence type="ECO:0000259" key="2">
    <source>
        <dbReference type="Pfam" id="PF01832"/>
    </source>
</evidence>
<proteinExistence type="predicted"/>
<reference evidence="3 4" key="1">
    <citation type="submission" date="2021-01" db="EMBL/GenBank/DDBJ databases">
        <title>Genome public.</title>
        <authorList>
            <person name="Liu C."/>
            <person name="Sun Q."/>
        </authorList>
    </citation>
    <scope>NUCLEOTIDE SEQUENCE [LARGE SCALE GENOMIC DNA]</scope>
    <source>
        <strain evidence="3 4">YIM B02564</strain>
    </source>
</reference>
<keyword evidence="4" id="KW-1185">Reference proteome</keyword>
<evidence type="ECO:0000256" key="1">
    <source>
        <dbReference type="SAM" id="MobiDB-lite"/>
    </source>
</evidence>